<dbReference type="AlphaFoldDB" id="A0A8J6HLD8"/>
<evidence type="ECO:0000256" key="6">
    <source>
        <dbReference type="ARBA" id="ARBA00022737"/>
    </source>
</evidence>
<feature type="transmembrane region" description="Helical" evidence="11">
    <location>
        <begin position="351"/>
        <end position="369"/>
    </location>
</feature>
<feature type="transmembrane region" description="Helical" evidence="11">
    <location>
        <begin position="279"/>
        <end position="303"/>
    </location>
</feature>
<dbReference type="SUPFAM" id="SSF103506">
    <property type="entry name" value="Mitochondrial carrier"/>
    <property type="match status" value="1"/>
</dbReference>
<keyword evidence="8 11" id="KW-1133">Transmembrane helix</keyword>
<dbReference type="InterPro" id="IPR020846">
    <property type="entry name" value="MFS_dom"/>
</dbReference>
<protein>
    <recommendedName>
        <fullName evidence="12">Major facilitator superfamily (MFS) profile domain-containing protein</fullName>
    </recommendedName>
</protein>
<dbReference type="InterPro" id="IPR023395">
    <property type="entry name" value="MCP_dom_sf"/>
</dbReference>
<evidence type="ECO:0000313" key="14">
    <source>
        <dbReference type="Proteomes" id="UP000719412"/>
    </source>
</evidence>
<feature type="transmembrane region" description="Helical" evidence="11">
    <location>
        <begin position="651"/>
        <end position="674"/>
    </location>
</feature>
<evidence type="ECO:0000256" key="3">
    <source>
        <dbReference type="ARBA" id="ARBA00006375"/>
    </source>
</evidence>
<evidence type="ECO:0000256" key="10">
    <source>
        <dbReference type="PROSITE-ProRule" id="PRU00282"/>
    </source>
</evidence>
<dbReference type="Gene3D" id="1.20.1250.20">
    <property type="entry name" value="MFS general substrate transporter like domains"/>
    <property type="match status" value="2"/>
</dbReference>
<dbReference type="PROSITE" id="PS50850">
    <property type="entry name" value="MFS"/>
    <property type="match status" value="1"/>
</dbReference>
<evidence type="ECO:0000256" key="4">
    <source>
        <dbReference type="ARBA" id="ARBA00022448"/>
    </source>
</evidence>
<reference evidence="13" key="2">
    <citation type="submission" date="2021-08" db="EMBL/GenBank/DDBJ databases">
        <authorList>
            <person name="Eriksson T."/>
        </authorList>
    </citation>
    <scope>NUCLEOTIDE SEQUENCE</scope>
    <source>
        <strain evidence="13">Stoneville</strain>
        <tissue evidence="13">Whole head</tissue>
    </source>
</reference>
<evidence type="ECO:0000256" key="2">
    <source>
        <dbReference type="ARBA" id="ARBA00004325"/>
    </source>
</evidence>
<dbReference type="PROSITE" id="PS00217">
    <property type="entry name" value="SUGAR_TRANSPORT_2"/>
    <property type="match status" value="1"/>
</dbReference>
<feature type="transmembrane region" description="Helical" evidence="11">
    <location>
        <begin position="381"/>
        <end position="401"/>
    </location>
</feature>
<dbReference type="GO" id="GO:0005743">
    <property type="term" value="C:mitochondrial inner membrane"/>
    <property type="evidence" value="ECO:0007669"/>
    <property type="project" value="InterPro"/>
</dbReference>
<comment type="subcellular location">
    <subcellularLocation>
        <location evidence="1">Membrane</location>
        <topology evidence="1">Multi-pass membrane protein</topology>
    </subcellularLocation>
    <subcellularLocation>
        <location evidence="2">Mitochondrion membrane</location>
    </subcellularLocation>
</comment>
<dbReference type="PRINTS" id="PR00926">
    <property type="entry name" value="MITOCARRIER"/>
</dbReference>
<dbReference type="GO" id="GO:0006820">
    <property type="term" value="P:monoatomic anion transport"/>
    <property type="evidence" value="ECO:0007669"/>
    <property type="project" value="TreeGrafter"/>
</dbReference>
<gene>
    <name evidence="13" type="ORF">GEV33_005985</name>
</gene>
<dbReference type="Pfam" id="PF07690">
    <property type="entry name" value="MFS_1"/>
    <property type="match status" value="1"/>
</dbReference>
<comment type="caution">
    <text evidence="13">The sequence shown here is derived from an EMBL/GenBank/DDBJ whole genome shotgun (WGS) entry which is preliminary data.</text>
</comment>
<dbReference type="PANTHER" id="PTHR11662:SF457">
    <property type="entry name" value="MAJOR FACILITATOR SUPERFAMILY TRANSPORTER 3"/>
    <property type="match status" value="1"/>
</dbReference>
<name>A0A8J6HLD8_TENMO</name>
<feature type="transmembrane region" description="Helical" evidence="11">
    <location>
        <begin position="596"/>
        <end position="615"/>
    </location>
</feature>
<keyword evidence="9 10" id="KW-0472">Membrane</keyword>
<dbReference type="PRINTS" id="PR00928">
    <property type="entry name" value="GRAVESDC"/>
</dbReference>
<keyword evidence="4" id="KW-0813">Transport</keyword>
<accession>A0A8J6HLD8</accession>
<keyword evidence="14" id="KW-1185">Reference proteome</keyword>
<dbReference type="Proteomes" id="UP000719412">
    <property type="component" value="Unassembled WGS sequence"/>
</dbReference>
<dbReference type="SUPFAM" id="SSF103473">
    <property type="entry name" value="MFS general substrate transporter"/>
    <property type="match status" value="1"/>
</dbReference>
<feature type="repeat" description="Solcar" evidence="10">
    <location>
        <begin position="151"/>
        <end position="238"/>
    </location>
</feature>
<evidence type="ECO:0000256" key="7">
    <source>
        <dbReference type="ARBA" id="ARBA00022847"/>
    </source>
</evidence>
<dbReference type="EMBL" id="JABDTM020020894">
    <property type="protein sequence ID" value="KAH0816809.1"/>
    <property type="molecule type" value="Genomic_DNA"/>
</dbReference>
<keyword evidence="7" id="KW-0769">Symport</keyword>
<evidence type="ECO:0000259" key="12">
    <source>
        <dbReference type="PROSITE" id="PS50850"/>
    </source>
</evidence>
<evidence type="ECO:0000256" key="9">
    <source>
        <dbReference type="ARBA" id="ARBA00023136"/>
    </source>
</evidence>
<keyword evidence="5 10" id="KW-0812">Transmembrane</keyword>
<feature type="transmembrane region" description="Helical" evidence="11">
    <location>
        <begin position="445"/>
        <end position="470"/>
    </location>
</feature>
<feature type="domain" description="Major facilitator superfamily (MFS) profile" evidence="12">
    <location>
        <begin position="282"/>
        <end position="683"/>
    </location>
</feature>
<comment type="similarity">
    <text evidence="3">Belongs to the mitochondrial carrier (TC 2.A.29) family.</text>
</comment>
<dbReference type="InterPro" id="IPR011701">
    <property type="entry name" value="MFS"/>
</dbReference>
<feature type="transmembrane region" description="Helical" evidence="11">
    <location>
        <begin position="558"/>
        <end position="576"/>
    </location>
</feature>
<evidence type="ECO:0000256" key="8">
    <source>
        <dbReference type="ARBA" id="ARBA00022989"/>
    </source>
</evidence>
<feature type="repeat" description="Solcar" evidence="10">
    <location>
        <begin position="37"/>
        <end position="125"/>
    </location>
</feature>
<dbReference type="FunFam" id="1.20.1250.20:FF:000423">
    <property type="entry name" value="Putative inorganic phosphate cotransporter-like Protein"/>
    <property type="match status" value="1"/>
</dbReference>
<feature type="transmembrane region" description="Helical" evidence="11">
    <location>
        <begin position="413"/>
        <end position="433"/>
    </location>
</feature>
<dbReference type="InterPro" id="IPR036259">
    <property type="entry name" value="MFS_trans_sf"/>
</dbReference>
<evidence type="ECO:0000256" key="11">
    <source>
        <dbReference type="SAM" id="Phobius"/>
    </source>
</evidence>
<dbReference type="InterPro" id="IPR018108">
    <property type="entry name" value="MCP_transmembrane"/>
</dbReference>
<dbReference type="CDD" id="cd17318">
    <property type="entry name" value="MFS_SLC17"/>
    <property type="match status" value="1"/>
</dbReference>
<feature type="transmembrane region" description="Helical" evidence="11">
    <location>
        <begin position="520"/>
        <end position="538"/>
    </location>
</feature>
<dbReference type="PROSITE" id="PS50920">
    <property type="entry name" value="SOLCAR"/>
    <property type="match status" value="2"/>
</dbReference>
<dbReference type="Gene3D" id="1.50.40.10">
    <property type="entry name" value="Mitochondrial carrier domain"/>
    <property type="match status" value="1"/>
</dbReference>
<evidence type="ECO:0000256" key="1">
    <source>
        <dbReference type="ARBA" id="ARBA00004141"/>
    </source>
</evidence>
<dbReference type="GO" id="GO:0015293">
    <property type="term" value="F:symporter activity"/>
    <property type="evidence" value="ECO:0007669"/>
    <property type="project" value="UniProtKB-KW"/>
</dbReference>
<dbReference type="Pfam" id="PF00153">
    <property type="entry name" value="Mito_carr"/>
    <property type="match status" value="3"/>
</dbReference>
<organism evidence="13 14">
    <name type="scientific">Tenebrio molitor</name>
    <name type="common">Yellow mealworm beetle</name>
    <dbReference type="NCBI Taxonomy" id="7067"/>
    <lineage>
        <taxon>Eukaryota</taxon>
        <taxon>Metazoa</taxon>
        <taxon>Ecdysozoa</taxon>
        <taxon>Arthropoda</taxon>
        <taxon>Hexapoda</taxon>
        <taxon>Insecta</taxon>
        <taxon>Pterygota</taxon>
        <taxon>Neoptera</taxon>
        <taxon>Endopterygota</taxon>
        <taxon>Coleoptera</taxon>
        <taxon>Polyphaga</taxon>
        <taxon>Cucujiformia</taxon>
        <taxon>Tenebrionidae</taxon>
        <taxon>Tenebrio</taxon>
    </lineage>
</organism>
<dbReference type="InterPro" id="IPR002067">
    <property type="entry name" value="MCP"/>
</dbReference>
<evidence type="ECO:0000313" key="13">
    <source>
        <dbReference type="EMBL" id="KAH0816809.1"/>
    </source>
</evidence>
<reference evidence="13" key="1">
    <citation type="journal article" date="2020" name="J Insects Food Feed">
        <title>The yellow mealworm (Tenebrio molitor) genome: a resource for the emerging insects as food and feed industry.</title>
        <authorList>
            <person name="Eriksson T."/>
            <person name="Andere A."/>
            <person name="Kelstrup H."/>
            <person name="Emery V."/>
            <person name="Picard C."/>
        </authorList>
    </citation>
    <scope>NUCLEOTIDE SEQUENCE</scope>
    <source>
        <strain evidence="13">Stoneville</strain>
        <tissue evidence="13">Whole head</tissue>
    </source>
</reference>
<proteinExistence type="inferred from homology"/>
<dbReference type="FunFam" id="1.20.1250.20:FF:000003">
    <property type="entry name" value="Solute carrier family 17 member 3"/>
    <property type="match status" value="1"/>
</dbReference>
<sequence>MYKGNGAQMVRIFPYAATQFTAFEVYKRYLDGVFGATSHIDKFIAGAGAGLTAVTLTYPLDTIRARLAFQISGEHVYTGIVHAAVTIFKEEGGTRALYRGFIPTLMGMVPYAGLSFYCFEYLKYGCMKYLPALTCHPCEKNTGGLVLALPAKLICGGLAGAVAQSVSYPLDVTRRRMQLAFMNPQTHKFAQGMFNTLKLIYKENGVMKGWYRGMSINYLRAIPMVAVSFTTYEMCKQLLNLDTGLQVKSPEQEVSIDQKKYLYNIAQDLIGWTRCKARYVMAILASVGMGIIYGLKVGLHVVIVTMVNNTAIHQDRNESEHVSGPKCDYGDVANVSSKAAEDGPFVWSSEVQGLLLSSYFFGYLVAQIPGGRVAELFSAKWVFLFAVAINVVCVLLSPVMSKLHYGGLLAMRVLQGIGGGVTFPACHVLLAEWAPPTERSVMSSIVYAGTSLGTVIFMLLSGVIAGALGWEAVFYIEAASVTKAAVQNRQVNPGNALVSSNCLLQEHPPMPWKAAFTSPAFLAILVAHTCSNWGWYMVLIELPQYMKNVLEFEISQNALLTAIPFFTMWLFSMILSKILDTLLAKHKITATTARKVATWIASVIPMVCFIILCFIECQRELAVTLMTVAITSIGGMFCGFLSNHIDIAPKYAGTLMAVTNTVATIPGIVVPIIVGKLTHVDVS</sequence>
<dbReference type="InterPro" id="IPR050382">
    <property type="entry name" value="MFS_Na/Anion_cotransporter"/>
</dbReference>
<feature type="transmembrane region" description="Helical" evidence="11">
    <location>
        <begin position="622"/>
        <end position="645"/>
    </location>
</feature>
<evidence type="ECO:0000256" key="5">
    <source>
        <dbReference type="ARBA" id="ARBA00022692"/>
    </source>
</evidence>
<dbReference type="InterPro" id="IPR005829">
    <property type="entry name" value="Sugar_transporter_CS"/>
</dbReference>
<dbReference type="PANTHER" id="PTHR11662">
    <property type="entry name" value="SOLUTE CARRIER FAMILY 17"/>
    <property type="match status" value="1"/>
</dbReference>
<dbReference type="InterPro" id="IPR002167">
    <property type="entry name" value="GDC-like"/>
</dbReference>
<keyword evidence="6" id="KW-0677">Repeat</keyword>